<feature type="domain" description="Peptidase S9 prolyl oligopeptidase catalytic" evidence="7">
    <location>
        <begin position="474"/>
        <end position="683"/>
    </location>
</feature>
<dbReference type="InterPro" id="IPR011042">
    <property type="entry name" value="6-blade_b-propeller_TolB-like"/>
</dbReference>
<proteinExistence type="inferred from homology"/>
<accession>A0A5C8KSB1</accession>
<keyword evidence="9" id="KW-1185">Reference proteome</keyword>
<evidence type="ECO:0000259" key="7">
    <source>
        <dbReference type="Pfam" id="PF00326"/>
    </source>
</evidence>
<evidence type="ECO:0000313" key="9">
    <source>
        <dbReference type="Proteomes" id="UP000321248"/>
    </source>
</evidence>
<evidence type="ECO:0000313" key="8">
    <source>
        <dbReference type="EMBL" id="TXK62564.1"/>
    </source>
</evidence>
<organism evidence="8 9">
    <name type="scientific">Alkalisalibacterium limincola</name>
    <dbReference type="NCBI Taxonomy" id="2699169"/>
    <lineage>
        <taxon>Bacteria</taxon>
        <taxon>Pseudomonadati</taxon>
        <taxon>Pseudomonadota</taxon>
        <taxon>Gammaproteobacteria</taxon>
        <taxon>Lysobacterales</taxon>
        <taxon>Lysobacteraceae</taxon>
        <taxon>Alkalisalibacterium</taxon>
    </lineage>
</organism>
<dbReference type="GO" id="GO:0006508">
    <property type="term" value="P:proteolysis"/>
    <property type="evidence" value="ECO:0007669"/>
    <property type="project" value="UniProtKB-KW"/>
</dbReference>
<dbReference type="GO" id="GO:0004252">
    <property type="term" value="F:serine-type endopeptidase activity"/>
    <property type="evidence" value="ECO:0007669"/>
    <property type="project" value="TreeGrafter"/>
</dbReference>
<dbReference type="Gene3D" id="2.120.10.30">
    <property type="entry name" value="TolB, C-terminal domain"/>
    <property type="match status" value="2"/>
</dbReference>
<evidence type="ECO:0000256" key="6">
    <source>
        <dbReference type="SAM" id="SignalP"/>
    </source>
</evidence>
<comment type="similarity">
    <text evidence="1">Belongs to the peptidase S9C family.</text>
</comment>
<dbReference type="PANTHER" id="PTHR42776:SF13">
    <property type="entry name" value="DIPEPTIDYL-PEPTIDASE 5"/>
    <property type="match status" value="1"/>
</dbReference>
<dbReference type="SUPFAM" id="SSF53474">
    <property type="entry name" value="alpha/beta-Hydrolases"/>
    <property type="match status" value="1"/>
</dbReference>
<comment type="caution">
    <text evidence="8">The sequence shown here is derived from an EMBL/GenBank/DDBJ whole genome shotgun (WGS) entry which is preliminary data.</text>
</comment>
<dbReference type="OrthoDB" id="9812921at2"/>
<evidence type="ECO:0000256" key="2">
    <source>
        <dbReference type="ARBA" id="ARBA00022670"/>
    </source>
</evidence>
<keyword evidence="2" id="KW-0645">Protease</keyword>
<keyword evidence="4" id="KW-0378">Hydrolase</keyword>
<evidence type="ECO:0000256" key="4">
    <source>
        <dbReference type="ARBA" id="ARBA00022801"/>
    </source>
</evidence>
<dbReference type="AlphaFoldDB" id="A0A5C8KSB1"/>
<evidence type="ECO:0000256" key="5">
    <source>
        <dbReference type="ARBA" id="ARBA00022825"/>
    </source>
</evidence>
<dbReference type="Proteomes" id="UP000321248">
    <property type="component" value="Unassembled WGS sequence"/>
</dbReference>
<dbReference type="EMBL" id="VRTS01000004">
    <property type="protein sequence ID" value="TXK62564.1"/>
    <property type="molecule type" value="Genomic_DNA"/>
</dbReference>
<reference evidence="8 9" key="1">
    <citation type="submission" date="2019-08" db="EMBL/GenBank/DDBJ databases">
        <authorList>
            <person name="Karlyshev A.V."/>
        </authorList>
    </citation>
    <scope>NUCLEOTIDE SEQUENCE [LARGE SCALE GENOMIC DNA]</scope>
    <source>
        <strain evidence="8 9">Alg18-2.2</strain>
    </source>
</reference>
<dbReference type="InterPro" id="IPR011659">
    <property type="entry name" value="WD40"/>
</dbReference>
<dbReference type="RefSeq" id="WP_147891487.1">
    <property type="nucleotide sequence ID" value="NZ_VRTS01000004.1"/>
</dbReference>
<feature type="chain" id="PRO_5022792429" evidence="6">
    <location>
        <begin position="21"/>
        <end position="685"/>
    </location>
</feature>
<feature type="signal peptide" evidence="6">
    <location>
        <begin position="1"/>
        <end position="20"/>
    </location>
</feature>
<sequence>MTLRTSTLLLLALAATGATAAERGFTARDLVVLDRASAPTLSPDGRWLVHALREADFEADSAKTALYVRNLLTRDMRPPARLTPQDMSVSSPSFAPDGETVYFLSAKSGSNQLWSMPVTGGEPVQVSDYPLGIGSYRLAPDGRQVAVSFEVFPDCTNLACTRDRLQEARDGKTSGQHYERLFVRHWDTFKDGRLNQLFVASLEDGRLAGEPRRIAFGGDVPSKPFGGSDDYAWSPDAASLVFSARVADAQEPWSTNFDLYHVPADASAAPRNLTPDNPASDTGPVFSPDGTRLYYRAMRRPGFESDRYQITELDLGSGERREIAADWDRSAYSLAVSADGQTLYTVAFDLGQRPLFSVDIEEGTVMQLSGKGTVGGFDLAGDTLAFTRETLDSPAEVFVARANGSAERQITTLNSERLEGVGFGEAEQFTFEGWNDQTVHAYVVKPWNFTEGERYPVAFIIHGGPQGSMGNSFHYRWNPQTYAGAGYAVVFVDFHGSAGYGQEFMDSISGDWGGKPLEDLQKGWAAALERYDFLDGDRACALGASYGGYMVNWIAGNWPDGFSCLVNHAGVFDTRSMYYATEELWFMEWEFGGPQFQVPADYERHNPVNFVTNWKTPMLVIHGQKDYRVLVEQGLATFTALQRQGIPSEFLYYPDENHWILRPQNSVQWHETVKAWMARWTGGEN</sequence>
<dbReference type="FunFam" id="3.40.50.1820:FF:000028">
    <property type="entry name" value="S9 family peptidase"/>
    <property type="match status" value="1"/>
</dbReference>
<name>A0A5C8KSB1_9GAMM</name>
<gene>
    <name evidence="8" type="ORF">FU658_07365</name>
</gene>
<dbReference type="PANTHER" id="PTHR42776">
    <property type="entry name" value="SERINE PEPTIDASE S9 FAMILY MEMBER"/>
    <property type="match status" value="1"/>
</dbReference>
<keyword evidence="3 6" id="KW-0732">Signal</keyword>
<dbReference type="SUPFAM" id="SSF82171">
    <property type="entry name" value="DPP6 N-terminal domain-like"/>
    <property type="match status" value="1"/>
</dbReference>
<keyword evidence="5" id="KW-0720">Serine protease</keyword>
<evidence type="ECO:0000256" key="1">
    <source>
        <dbReference type="ARBA" id="ARBA00010040"/>
    </source>
</evidence>
<dbReference type="InterPro" id="IPR029058">
    <property type="entry name" value="AB_hydrolase_fold"/>
</dbReference>
<dbReference type="Pfam" id="PF00326">
    <property type="entry name" value="Peptidase_S9"/>
    <property type="match status" value="1"/>
</dbReference>
<evidence type="ECO:0000256" key="3">
    <source>
        <dbReference type="ARBA" id="ARBA00022729"/>
    </source>
</evidence>
<dbReference type="InterPro" id="IPR001375">
    <property type="entry name" value="Peptidase_S9_cat"/>
</dbReference>
<dbReference type="Gene3D" id="3.40.50.1820">
    <property type="entry name" value="alpha/beta hydrolase"/>
    <property type="match status" value="1"/>
</dbReference>
<protein>
    <submittedName>
        <fullName evidence="8">S9 family peptidase</fullName>
    </submittedName>
</protein>
<dbReference type="Pfam" id="PF07676">
    <property type="entry name" value="PD40"/>
    <property type="match status" value="3"/>
</dbReference>